<dbReference type="InterPro" id="IPR003661">
    <property type="entry name" value="HisK_dim/P_dom"/>
</dbReference>
<evidence type="ECO:0000313" key="10">
    <source>
        <dbReference type="Proteomes" id="UP000501623"/>
    </source>
</evidence>
<dbReference type="AlphaFoldDB" id="A0A6M6BIW6"/>
<feature type="domain" description="Histidine kinase" evidence="6">
    <location>
        <begin position="936"/>
        <end position="1153"/>
    </location>
</feature>
<feature type="domain" description="PAC" evidence="8">
    <location>
        <begin position="603"/>
        <end position="658"/>
    </location>
</feature>
<evidence type="ECO:0000256" key="3">
    <source>
        <dbReference type="ARBA" id="ARBA00022553"/>
    </source>
</evidence>
<dbReference type="PROSITE" id="PS50112">
    <property type="entry name" value="PAS"/>
    <property type="match status" value="4"/>
</dbReference>
<dbReference type="Pfam" id="PF02518">
    <property type="entry name" value="HATPase_c"/>
    <property type="match status" value="1"/>
</dbReference>
<dbReference type="InterPro" id="IPR013656">
    <property type="entry name" value="PAS_4"/>
</dbReference>
<dbReference type="SUPFAM" id="SSF47384">
    <property type="entry name" value="Homodimeric domain of signal transducing histidine kinase"/>
    <property type="match status" value="1"/>
</dbReference>
<dbReference type="Pfam" id="PF08448">
    <property type="entry name" value="PAS_4"/>
    <property type="match status" value="1"/>
</dbReference>
<organism evidence="9 10">
    <name type="scientific">Hymenobacter taeanensis</name>
    <dbReference type="NCBI Taxonomy" id="2735321"/>
    <lineage>
        <taxon>Bacteria</taxon>
        <taxon>Pseudomonadati</taxon>
        <taxon>Bacteroidota</taxon>
        <taxon>Cytophagia</taxon>
        <taxon>Cytophagales</taxon>
        <taxon>Hymenobacteraceae</taxon>
        <taxon>Hymenobacter</taxon>
    </lineage>
</organism>
<dbReference type="InterPro" id="IPR001610">
    <property type="entry name" value="PAC"/>
</dbReference>
<dbReference type="NCBIfam" id="TIGR00229">
    <property type="entry name" value="sensory_box"/>
    <property type="match status" value="4"/>
</dbReference>
<comment type="catalytic activity">
    <reaction evidence="1">
        <text>ATP + protein L-histidine = ADP + protein N-phospho-L-histidine.</text>
        <dbReference type="EC" id="2.7.13.3"/>
    </reaction>
</comment>
<dbReference type="SMART" id="SM00091">
    <property type="entry name" value="PAS"/>
    <property type="match status" value="7"/>
</dbReference>
<feature type="domain" description="PAC" evidence="8">
    <location>
        <begin position="866"/>
        <end position="918"/>
    </location>
</feature>
<dbReference type="InterPro" id="IPR013655">
    <property type="entry name" value="PAS_fold_3"/>
</dbReference>
<dbReference type="PANTHER" id="PTHR43304:SF1">
    <property type="entry name" value="PAC DOMAIN-CONTAINING PROTEIN"/>
    <property type="match status" value="1"/>
</dbReference>
<dbReference type="EMBL" id="CP053538">
    <property type="protein sequence ID" value="QJX47005.1"/>
    <property type="molecule type" value="Genomic_DNA"/>
</dbReference>
<dbReference type="SUPFAM" id="SSF55785">
    <property type="entry name" value="PYP-like sensor domain (PAS domain)"/>
    <property type="match status" value="6"/>
</dbReference>
<keyword evidence="3" id="KW-0597">Phosphoprotein</keyword>
<dbReference type="InterPro" id="IPR000700">
    <property type="entry name" value="PAS-assoc_C"/>
</dbReference>
<dbReference type="InterPro" id="IPR036097">
    <property type="entry name" value="HisK_dim/P_sf"/>
</dbReference>
<dbReference type="FunFam" id="3.30.450.20:FF:000099">
    <property type="entry name" value="Sensory box sensor histidine kinase"/>
    <property type="match status" value="4"/>
</dbReference>
<dbReference type="SMART" id="SM00388">
    <property type="entry name" value="HisKA"/>
    <property type="match status" value="1"/>
</dbReference>
<evidence type="ECO:0000313" key="9">
    <source>
        <dbReference type="EMBL" id="QJX47005.1"/>
    </source>
</evidence>
<dbReference type="PANTHER" id="PTHR43304">
    <property type="entry name" value="PHYTOCHROME-LIKE PROTEIN CPH1"/>
    <property type="match status" value="1"/>
</dbReference>
<dbReference type="InterPro" id="IPR052162">
    <property type="entry name" value="Sensor_kinase/Photoreceptor"/>
</dbReference>
<feature type="domain" description="PAC" evidence="8">
    <location>
        <begin position="739"/>
        <end position="791"/>
    </location>
</feature>
<dbReference type="Gene3D" id="3.30.565.10">
    <property type="entry name" value="Histidine kinase-like ATPase, C-terminal domain"/>
    <property type="match status" value="1"/>
</dbReference>
<evidence type="ECO:0000256" key="2">
    <source>
        <dbReference type="ARBA" id="ARBA00012438"/>
    </source>
</evidence>
<dbReference type="InterPro" id="IPR004358">
    <property type="entry name" value="Sig_transdc_His_kin-like_C"/>
</dbReference>
<accession>A0A6M6BIW6</accession>
<dbReference type="Gene3D" id="3.30.450.20">
    <property type="entry name" value="PAS domain"/>
    <property type="match status" value="7"/>
</dbReference>
<dbReference type="RefSeq" id="WP_171591103.1">
    <property type="nucleotide sequence ID" value="NZ_CP053538.1"/>
</dbReference>
<dbReference type="EC" id="2.7.13.3" evidence="2"/>
<feature type="domain" description="PAS" evidence="7">
    <location>
        <begin position="792"/>
        <end position="863"/>
    </location>
</feature>
<dbReference type="InterPro" id="IPR036890">
    <property type="entry name" value="HATPase_C_sf"/>
</dbReference>
<dbReference type="PROSITE" id="PS50113">
    <property type="entry name" value="PAC"/>
    <property type="match status" value="6"/>
</dbReference>
<dbReference type="PRINTS" id="PR00344">
    <property type="entry name" value="BCTRLSENSOR"/>
</dbReference>
<feature type="domain" description="PAS" evidence="7">
    <location>
        <begin position="405"/>
        <end position="441"/>
    </location>
</feature>
<dbReference type="SUPFAM" id="SSF55874">
    <property type="entry name" value="ATPase domain of HSP90 chaperone/DNA topoisomerase II/histidine kinase"/>
    <property type="match status" value="1"/>
</dbReference>
<feature type="domain" description="PAC" evidence="8">
    <location>
        <begin position="214"/>
        <end position="266"/>
    </location>
</feature>
<dbReference type="PROSITE" id="PS50109">
    <property type="entry name" value="HIS_KIN"/>
    <property type="match status" value="1"/>
</dbReference>
<dbReference type="CDD" id="cd00130">
    <property type="entry name" value="PAS"/>
    <property type="match status" value="4"/>
</dbReference>
<dbReference type="InterPro" id="IPR005467">
    <property type="entry name" value="His_kinase_dom"/>
</dbReference>
<dbReference type="GO" id="GO:0000155">
    <property type="term" value="F:phosphorelay sensor kinase activity"/>
    <property type="evidence" value="ECO:0007669"/>
    <property type="project" value="InterPro"/>
</dbReference>
<evidence type="ECO:0000256" key="4">
    <source>
        <dbReference type="ARBA" id="ARBA00022679"/>
    </source>
</evidence>
<dbReference type="KEGG" id="hts:HMJ29_08685"/>
<keyword evidence="5" id="KW-0418">Kinase</keyword>
<dbReference type="Gene3D" id="1.10.287.130">
    <property type="match status" value="1"/>
</dbReference>
<evidence type="ECO:0000259" key="8">
    <source>
        <dbReference type="PROSITE" id="PS50113"/>
    </source>
</evidence>
<dbReference type="InterPro" id="IPR003594">
    <property type="entry name" value="HATPase_dom"/>
</dbReference>
<proteinExistence type="predicted"/>
<feature type="domain" description="PAC" evidence="8">
    <location>
        <begin position="475"/>
        <end position="527"/>
    </location>
</feature>
<evidence type="ECO:0000259" key="6">
    <source>
        <dbReference type="PROSITE" id="PS50109"/>
    </source>
</evidence>
<dbReference type="InterPro" id="IPR035965">
    <property type="entry name" value="PAS-like_dom_sf"/>
</dbReference>
<dbReference type="Pfam" id="PF08447">
    <property type="entry name" value="PAS_3"/>
    <property type="match status" value="4"/>
</dbReference>
<gene>
    <name evidence="9" type="ORF">HMJ29_08685</name>
</gene>
<name>A0A6M6BIW6_9BACT</name>
<dbReference type="Proteomes" id="UP000501623">
    <property type="component" value="Chromosome"/>
</dbReference>
<dbReference type="CDD" id="cd00082">
    <property type="entry name" value="HisKA"/>
    <property type="match status" value="1"/>
</dbReference>
<reference evidence="9 10" key="1">
    <citation type="submission" date="2020-05" db="EMBL/GenBank/DDBJ databases">
        <title>Complete genome sequence of Hymenobacter sp. TS19 in Coasted Sand Dune.</title>
        <authorList>
            <person name="Lee J.-H."/>
            <person name="Jung J.-H."/>
            <person name="Jeong S."/>
            <person name="Zhao L."/>
            <person name="Kim M.-K."/>
            <person name="Seo H.-S."/>
            <person name="Lim S."/>
        </authorList>
    </citation>
    <scope>NUCLEOTIDE SEQUENCE [LARGE SCALE GENOMIC DNA]</scope>
    <source>
        <strain evidence="9 10">TS19</strain>
    </source>
</reference>
<feature type="domain" description="PAS" evidence="7">
    <location>
        <begin position="141"/>
        <end position="211"/>
    </location>
</feature>
<feature type="domain" description="PAS" evidence="7">
    <location>
        <begin position="666"/>
        <end position="736"/>
    </location>
</feature>
<evidence type="ECO:0000259" key="7">
    <source>
        <dbReference type="PROSITE" id="PS50112"/>
    </source>
</evidence>
<dbReference type="SMART" id="SM00387">
    <property type="entry name" value="HATPase_c"/>
    <property type="match status" value="1"/>
</dbReference>
<dbReference type="InterPro" id="IPR000014">
    <property type="entry name" value="PAS"/>
</dbReference>
<dbReference type="SMART" id="SM00086">
    <property type="entry name" value="PAC"/>
    <property type="match status" value="5"/>
</dbReference>
<feature type="domain" description="PAC" evidence="8">
    <location>
        <begin position="340"/>
        <end position="397"/>
    </location>
</feature>
<keyword evidence="10" id="KW-1185">Reference proteome</keyword>
<evidence type="ECO:0000256" key="1">
    <source>
        <dbReference type="ARBA" id="ARBA00000085"/>
    </source>
</evidence>
<keyword evidence="4" id="KW-0808">Transferase</keyword>
<sequence>MLLFRHLPGNLLLLTPDADFTVVDSSEGYSTAARKNREQLVGRPFFEVCAPATPASHQRLQASLMHVRQHHQEHTASGLRYDLTCPAEPEGAPAVHYWQATHYLILTEEGTLRFILQKTEDVTAQYQAEQPAKTHTTLLTDQERAHFLLEALPVMMWSTTPDGLTDYQNPRWLQFTGRQPEKLEATSWLEDIHPDDRVRAQQAWREAQANGRFYEVEYRLRRHDGQYRWIHSQGVAQRDANGTLLAWVGVGLEVHDQKQVQQQLAAKDRQLHQILQQIPAHVATLEGPEHIYTFLNERSKQLFGGTVELGVPAAKARPEFISNGYLHLIDKVYRTAEPFLLTEMPMAQPPGPDGTTPTLYFDGAFQPLTNEEGQTQGILVFGLDVTERVLARQRTAELMEEIRQQDAQFRTLVESLPLFVYIADAEGKVVYFNPQRHAYTGQDSAVYDWEAAIHPNDLERIRGLFAEGRRTGLPWSGEFRLRRHDGQYRWHLTHAVPLRLSTGTISRWYGSTTDIHDAKMFQQQLEAKDQELLQILSQVPAYIATVTGPDHRFVFATPNYNRLMGGRVRLGQPAAELLPEVAAQGFVELLDTVYRTQKPYIGHENRIELLDPATGGTQEYYLNFVYQPLYGAEAQVQGILAFGVDVTEQVYARQRAEALATEVRRSDERLRRMTEALPNITFINEASGVGHYVSPQWYAFTGLPEGSSISNHWREIVHPDDLTRVNEEYRLAREQKRGWSFEVRFRRHDGQYCWFLNQAQPEYDDQGNIVRWYGSDTNINAQKELTEALQQSEQYFRFLSESVPQVIWTAEADGQVDYFNDRLFEVTGLRPADCLGRSAWAAILHPDDQQRSLEAWQTAAQAGAAYENEYRFVSRTGGYRWFLGRAEPLRNEQGEIVRWFGSCTDIDDVKQTQQLLHRQNAQLTQINQALDNFVYTASHDLKQPITNMAGIFEELKRTATFHDEAAGQLVSMFEGALQQINTTIHDLSAVVQVQRQHEQLPTEVIELLPFTQEILHSLQDQIDELHAQVTLDFAAAPLLLFVRPNLQSILFNLLSNALKYAAPQRPPQITVTSSWPEPNLLLLMVQDNGLGIDLERHERQLFQMFRRFHHHVNGSGMGLYLVNRIVQQMGGSLEVESEVDKGTLFRLLLPTQKP</sequence>
<protein>
    <recommendedName>
        <fullName evidence="2">histidine kinase</fullName>
        <ecNumber evidence="2">2.7.13.3</ecNumber>
    </recommendedName>
</protein>
<evidence type="ECO:0000256" key="5">
    <source>
        <dbReference type="ARBA" id="ARBA00022777"/>
    </source>
</evidence>